<dbReference type="InterPro" id="IPR050879">
    <property type="entry name" value="Acyltransferase_3"/>
</dbReference>
<feature type="transmembrane region" description="Helical" evidence="1">
    <location>
        <begin position="159"/>
        <end position="177"/>
    </location>
</feature>
<dbReference type="RefSeq" id="WP_207070586.1">
    <property type="nucleotide sequence ID" value="NZ_JAFLND010000001.1"/>
</dbReference>
<dbReference type="EMBL" id="JAFLND010000001">
    <property type="protein sequence ID" value="MBO0330169.1"/>
    <property type="molecule type" value="Genomic_DNA"/>
</dbReference>
<accession>A0ABS3EVA0</accession>
<protein>
    <submittedName>
        <fullName evidence="3">Acyltransferase</fullName>
    </submittedName>
</protein>
<feature type="transmembrane region" description="Helical" evidence="1">
    <location>
        <begin position="313"/>
        <end position="334"/>
    </location>
</feature>
<feature type="transmembrane region" description="Helical" evidence="1">
    <location>
        <begin position="86"/>
        <end position="105"/>
    </location>
</feature>
<evidence type="ECO:0000256" key="1">
    <source>
        <dbReference type="SAM" id="Phobius"/>
    </source>
</evidence>
<feature type="transmembrane region" description="Helical" evidence="1">
    <location>
        <begin position="280"/>
        <end position="298"/>
    </location>
</feature>
<feature type="transmembrane region" description="Helical" evidence="1">
    <location>
        <begin position="50"/>
        <end position="74"/>
    </location>
</feature>
<keyword evidence="1" id="KW-1133">Transmembrane helix</keyword>
<dbReference type="Pfam" id="PF01757">
    <property type="entry name" value="Acyl_transf_3"/>
    <property type="match status" value="1"/>
</dbReference>
<evidence type="ECO:0000259" key="2">
    <source>
        <dbReference type="Pfam" id="PF01757"/>
    </source>
</evidence>
<feature type="transmembrane region" description="Helical" evidence="1">
    <location>
        <begin position="134"/>
        <end position="154"/>
    </location>
</feature>
<dbReference type="PANTHER" id="PTHR23028:SF53">
    <property type="entry name" value="ACYL_TRANSF_3 DOMAIN-CONTAINING PROTEIN"/>
    <property type="match status" value="1"/>
</dbReference>
<dbReference type="Proteomes" id="UP000664163">
    <property type="component" value="Unassembled WGS sequence"/>
</dbReference>
<keyword evidence="3" id="KW-0012">Acyltransferase</keyword>
<reference evidence="3 4" key="1">
    <citation type="submission" date="2021-03" db="EMBL/GenBank/DDBJ databases">
        <title>Muricauda sp. CAU 1631 isolated from Incheon.</title>
        <authorList>
            <person name="Kim W."/>
        </authorList>
    </citation>
    <scope>NUCLEOTIDE SEQUENCE [LARGE SCALE GENOMIC DNA]</scope>
    <source>
        <strain evidence="3 4">CAU 1631</strain>
    </source>
</reference>
<feature type="transmembrane region" description="Helical" evidence="1">
    <location>
        <begin position="189"/>
        <end position="210"/>
    </location>
</feature>
<feature type="transmembrane region" description="Helical" evidence="1">
    <location>
        <begin position="12"/>
        <end position="30"/>
    </location>
</feature>
<dbReference type="InterPro" id="IPR002656">
    <property type="entry name" value="Acyl_transf_3_dom"/>
</dbReference>
<sequence>MLRKRLYHIDLLRFLAALYVLFYHYCFRGYSKDNLSLVRFEPFEELSKYGYLGVDLFFIISGFVILMTALNSNLTKFMISRFSRLYPAYWICLLITLIVLFFWGAPERLLSTKEILLNLTMFHGFFGIPHVDGVYWSLIIELKFYILIGVILFFNLIKYIRVFAIALLGIAALQLVVPFGKAYFPLKLLYFITFPQWSSYFVAGMFFFLIYKEGFKWKYFVFLICCYLISLQYAFVKVDHLNEAYVHHFSYLTVSFFITTFYILFYLISVEKLNFLNKKYFLTLGAITYPLYLIHQNIGYTILNQFSPYLNKWILLVSLISLMIVLSLFIHKVFEKPLGSYFRNKLKESRFVLHFQSKLNTIYTKA</sequence>
<name>A0ABS3EVA0_9FLAO</name>
<gene>
    <name evidence="3" type="ORF">J0X13_06385</name>
</gene>
<feature type="transmembrane region" description="Helical" evidence="1">
    <location>
        <begin position="248"/>
        <end position="268"/>
    </location>
</feature>
<dbReference type="PANTHER" id="PTHR23028">
    <property type="entry name" value="ACETYLTRANSFERASE"/>
    <property type="match status" value="1"/>
</dbReference>
<dbReference type="GO" id="GO:0016746">
    <property type="term" value="F:acyltransferase activity"/>
    <property type="evidence" value="ECO:0007669"/>
    <property type="project" value="UniProtKB-KW"/>
</dbReference>
<feature type="domain" description="Acyltransferase 3" evidence="2">
    <location>
        <begin position="7"/>
        <end position="330"/>
    </location>
</feature>
<proteinExistence type="predicted"/>
<keyword evidence="4" id="KW-1185">Reference proteome</keyword>
<organism evidence="3 4">
    <name type="scientific">[Muricauda] lutisoli</name>
    <dbReference type="NCBI Taxonomy" id="2816035"/>
    <lineage>
        <taxon>Bacteria</taxon>
        <taxon>Pseudomonadati</taxon>
        <taxon>Bacteroidota</taxon>
        <taxon>Flavobacteriia</taxon>
        <taxon>Flavobacteriales</taxon>
        <taxon>Flavobacteriaceae</taxon>
        <taxon>Allomuricauda</taxon>
    </lineage>
</organism>
<feature type="transmembrane region" description="Helical" evidence="1">
    <location>
        <begin position="217"/>
        <end position="236"/>
    </location>
</feature>
<keyword evidence="3" id="KW-0808">Transferase</keyword>
<comment type="caution">
    <text evidence="3">The sequence shown here is derived from an EMBL/GenBank/DDBJ whole genome shotgun (WGS) entry which is preliminary data.</text>
</comment>
<keyword evidence="1" id="KW-0472">Membrane</keyword>
<evidence type="ECO:0000313" key="3">
    <source>
        <dbReference type="EMBL" id="MBO0330169.1"/>
    </source>
</evidence>
<keyword evidence="1" id="KW-0812">Transmembrane</keyword>
<evidence type="ECO:0000313" key="4">
    <source>
        <dbReference type="Proteomes" id="UP000664163"/>
    </source>
</evidence>